<sequence length="388" mass="43717">MDDFDAATQDTSSVRRHESIRPVTIRQLVRTEFREELYRSKSKPRYSLNGDDFGLATFVGNIISVEISGEATRTIRIEDGTGMITSTYTIGEDGEVEDPPRWRAGAYARVFGVPREFKGSVFFTVKFIRLVEDPHEVFFHLMEAMVVTLQYSRGQPPGLYDSRHARVMSAPTFTPQSLQDSVFGMPSYSMGEDTSDDGDGSTEYYTDQPPDSPLERSPSPTPMGAFARNHSYEGHSDREEGSSSQSSQTTQRPDVRSEDEEGEDGRTPRRKSKSRARDESVPSTPKMDSDDELDVLRSELSSQIAPTTPQRLRPDPYSGWSPAKRKIMVFIRSKTPGEEVNVKRSLGDGMSKMEIRNAIRELVKEGEIESEDGMNYRLADNGPKYPRY</sequence>
<protein>
    <recommendedName>
        <fullName evidence="7">Replication protein A C-terminal domain-containing protein</fullName>
    </recommendedName>
</protein>
<dbReference type="GO" id="GO:0000781">
    <property type="term" value="C:chromosome, telomeric region"/>
    <property type="evidence" value="ECO:0007669"/>
    <property type="project" value="TreeGrafter"/>
</dbReference>
<reference evidence="5" key="2">
    <citation type="submission" date="2020-11" db="EMBL/GenBank/DDBJ databases">
        <authorList>
            <consortium name="DOE Joint Genome Institute"/>
            <person name="Kuo A."/>
            <person name="Miyauchi S."/>
            <person name="Kiss E."/>
            <person name="Drula E."/>
            <person name="Kohler A."/>
            <person name="Sanchez-Garcia M."/>
            <person name="Andreopoulos B."/>
            <person name="Barry K.W."/>
            <person name="Bonito G."/>
            <person name="Buee M."/>
            <person name="Carver A."/>
            <person name="Chen C."/>
            <person name="Cichocki N."/>
            <person name="Clum A."/>
            <person name="Culley D."/>
            <person name="Crous P.W."/>
            <person name="Fauchery L."/>
            <person name="Girlanda M."/>
            <person name="Hayes R."/>
            <person name="Keri Z."/>
            <person name="Labutti K."/>
            <person name="Lipzen A."/>
            <person name="Lombard V."/>
            <person name="Magnuson J."/>
            <person name="Maillard F."/>
            <person name="Morin E."/>
            <person name="Murat C."/>
            <person name="Nolan M."/>
            <person name="Ohm R."/>
            <person name="Pangilinan J."/>
            <person name="Pereira M."/>
            <person name="Perotto S."/>
            <person name="Peter M."/>
            <person name="Riley R."/>
            <person name="Sitrit Y."/>
            <person name="Stielow B."/>
            <person name="Szollosi G."/>
            <person name="Zifcakova L."/>
            <person name="Stursova M."/>
            <person name="Spatafora J.W."/>
            <person name="Tedersoo L."/>
            <person name="Vaario L.-M."/>
            <person name="Yamada A."/>
            <person name="Yan M."/>
            <person name="Wang P."/>
            <person name="Xu J."/>
            <person name="Bruns T."/>
            <person name="Baldrian P."/>
            <person name="Vilgalys R."/>
            <person name="Henrissat B."/>
            <person name="Grigoriev I.V."/>
            <person name="Hibbett D."/>
            <person name="Nagy L.G."/>
            <person name="Martin F.M."/>
        </authorList>
    </citation>
    <scope>NUCLEOTIDE SEQUENCE</scope>
    <source>
        <strain evidence="5">UH-Tt-Lm1</strain>
    </source>
</reference>
<evidence type="ECO:0000313" key="6">
    <source>
        <dbReference type="Proteomes" id="UP000736335"/>
    </source>
</evidence>
<accession>A0A9P6LBV4</accession>
<proteinExistence type="predicted"/>
<dbReference type="Gene3D" id="2.40.50.140">
    <property type="entry name" value="Nucleic acid-binding proteins"/>
    <property type="match status" value="1"/>
</dbReference>
<name>A0A9P6LBV4_9AGAM</name>
<dbReference type="GO" id="GO:0003697">
    <property type="term" value="F:single-stranded DNA binding"/>
    <property type="evidence" value="ECO:0007669"/>
    <property type="project" value="TreeGrafter"/>
</dbReference>
<feature type="compositionally biased region" description="Polar residues" evidence="4">
    <location>
        <begin position="299"/>
        <end position="310"/>
    </location>
</feature>
<evidence type="ECO:0000256" key="3">
    <source>
        <dbReference type="ARBA" id="ARBA00023242"/>
    </source>
</evidence>
<evidence type="ECO:0008006" key="7">
    <source>
        <dbReference type="Google" id="ProtNLM"/>
    </source>
</evidence>
<feature type="compositionally biased region" description="Basic and acidic residues" evidence="4">
    <location>
        <begin position="230"/>
        <end position="241"/>
    </location>
</feature>
<keyword evidence="3" id="KW-0539">Nucleus</keyword>
<dbReference type="GO" id="GO:0006260">
    <property type="term" value="P:DNA replication"/>
    <property type="evidence" value="ECO:0007669"/>
    <property type="project" value="TreeGrafter"/>
</dbReference>
<evidence type="ECO:0000313" key="5">
    <source>
        <dbReference type="EMBL" id="KAF9792092.1"/>
    </source>
</evidence>
<dbReference type="GO" id="GO:0006289">
    <property type="term" value="P:nucleotide-excision repair"/>
    <property type="evidence" value="ECO:0007669"/>
    <property type="project" value="TreeGrafter"/>
</dbReference>
<reference evidence="5" key="1">
    <citation type="journal article" date="2020" name="Nat. Commun.">
        <title>Large-scale genome sequencing of mycorrhizal fungi provides insights into the early evolution of symbiotic traits.</title>
        <authorList>
            <person name="Miyauchi S."/>
            <person name="Kiss E."/>
            <person name="Kuo A."/>
            <person name="Drula E."/>
            <person name="Kohler A."/>
            <person name="Sanchez-Garcia M."/>
            <person name="Morin E."/>
            <person name="Andreopoulos B."/>
            <person name="Barry K.W."/>
            <person name="Bonito G."/>
            <person name="Buee M."/>
            <person name="Carver A."/>
            <person name="Chen C."/>
            <person name="Cichocki N."/>
            <person name="Clum A."/>
            <person name="Culley D."/>
            <person name="Crous P.W."/>
            <person name="Fauchery L."/>
            <person name="Girlanda M."/>
            <person name="Hayes R.D."/>
            <person name="Keri Z."/>
            <person name="LaButti K."/>
            <person name="Lipzen A."/>
            <person name="Lombard V."/>
            <person name="Magnuson J."/>
            <person name="Maillard F."/>
            <person name="Murat C."/>
            <person name="Nolan M."/>
            <person name="Ohm R.A."/>
            <person name="Pangilinan J."/>
            <person name="Pereira M.F."/>
            <person name="Perotto S."/>
            <person name="Peter M."/>
            <person name="Pfister S."/>
            <person name="Riley R."/>
            <person name="Sitrit Y."/>
            <person name="Stielow J.B."/>
            <person name="Szollosi G."/>
            <person name="Zifcakova L."/>
            <person name="Stursova M."/>
            <person name="Spatafora J.W."/>
            <person name="Tedersoo L."/>
            <person name="Vaario L.M."/>
            <person name="Yamada A."/>
            <person name="Yan M."/>
            <person name="Wang P."/>
            <person name="Xu J."/>
            <person name="Bruns T."/>
            <person name="Baldrian P."/>
            <person name="Vilgalys R."/>
            <person name="Dunand C."/>
            <person name="Henrissat B."/>
            <person name="Grigoriev I.V."/>
            <person name="Hibbett D."/>
            <person name="Nagy L.G."/>
            <person name="Martin F.M."/>
        </authorList>
    </citation>
    <scope>NUCLEOTIDE SEQUENCE</scope>
    <source>
        <strain evidence="5">UH-Tt-Lm1</strain>
    </source>
</reference>
<evidence type="ECO:0000256" key="1">
    <source>
        <dbReference type="ARBA" id="ARBA00004123"/>
    </source>
</evidence>
<keyword evidence="2" id="KW-0238">DNA-binding</keyword>
<dbReference type="AlphaFoldDB" id="A0A9P6LBV4"/>
<dbReference type="PANTHER" id="PTHR13989:SF16">
    <property type="entry name" value="REPLICATION PROTEIN A2"/>
    <property type="match status" value="1"/>
</dbReference>
<dbReference type="OrthoDB" id="25571at2759"/>
<dbReference type="Proteomes" id="UP000736335">
    <property type="component" value="Unassembled WGS sequence"/>
</dbReference>
<dbReference type="EMBL" id="WIUZ02000001">
    <property type="protein sequence ID" value="KAF9792092.1"/>
    <property type="molecule type" value="Genomic_DNA"/>
</dbReference>
<gene>
    <name evidence="5" type="ORF">BJ322DRAFT_12066</name>
</gene>
<comment type="caution">
    <text evidence="5">The sequence shown here is derived from an EMBL/GenBank/DDBJ whole genome shotgun (WGS) entry which is preliminary data.</text>
</comment>
<evidence type="ECO:0000256" key="2">
    <source>
        <dbReference type="ARBA" id="ARBA00023125"/>
    </source>
</evidence>
<keyword evidence="6" id="KW-1185">Reference proteome</keyword>
<dbReference type="InterPro" id="IPR012340">
    <property type="entry name" value="NA-bd_OB-fold"/>
</dbReference>
<evidence type="ECO:0000256" key="4">
    <source>
        <dbReference type="SAM" id="MobiDB-lite"/>
    </source>
</evidence>
<comment type="subcellular location">
    <subcellularLocation>
        <location evidence="1">Nucleus</location>
    </subcellularLocation>
</comment>
<dbReference type="GO" id="GO:0000724">
    <property type="term" value="P:double-strand break repair via homologous recombination"/>
    <property type="evidence" value="ECO:0007669"/>
    <property type="project" value="TreeGrafter"/>
</dbReference>
<feature type="compositionally biased region" description="Low complexity" evidence="4">
    <location>
        <begin position="242"/>
        <end position="251"/>
    </location>
</feature>
<feature type="region of interest" description="Disordered" evidence="4">
    <location>
        <begin position="172"/>
        <end position="320"/>
    </location>
</feature>
<dbReference type="GO" id="GO:0035861">
    <property type="term" value="C:site of double-strand break"/>
    <property type="evidence" value="ECO:0007669"/>
    <property type="project" value="TreeGrafter"/>
</dbReference>
<dbReference type="PANTHER" id="PTHR13989">
    <property type="entry name" value="REPLICATION PROTEIN A-RELATED"/>
    <property type="match status" value="1"/>
</dbReference>
<dbReference type="InterPro" id="IPR040260">
    <property type="entry name" value="RFA2-like"/>
</dbReference>
<organism evidence="5 6">
    <name type="scientific">Thelephora terrestris</name>
    <dbReference type="NCBI Taxonomy" id="56493"/>
    <lineage>
        <taxon>Eukaryota</taxon>
        <taxon>Fungi</taxon>
        <taxon>Dikarya</taxon>
        <taxon>Basidiomycota</taxon>
        <taxon>Agaricomycotina</taxon>
        <taxon>Agaricomycetes</taxon>
        <taxon>Thelephorales</taxon>
        <taxon>Thelephoraceae</taxon>
        <taxon>Thelephora</taxon>
    </lineage>
</organism>
<dbReference type="GO" id="GO:0005662">
    <property type="term" value="C:DNA replication factor A complex"/>
    <property type="evidence" value="ECO:0007669"/>
    <property type="project" value="TreeGrafter"/>
</dbReference>
<dbReference type="SUPFAM" id="SSF50249">
    <property type="entry name" value="Nucleic acid-binding proteins"/>
    <property type="match status" value="1"/>
</dbReference>